<feature type="coiled-coil region" evidence="1">
    <location>
        <begin position="184"/>
        <end position="211"/>
    </location>
</feature>
<keyword evidence="3" id="KW-1185">Reference proteome</keyword>
<name>A0ABR4WDF3_9GAMM</name>
<keyword evidence="1" id="KW-0175">Coiled coil</keyword>
<accession>A0ABR4WDF3</accession>
<evidence type="ECO:0008006" key="4">
    <source>
        <dbReference type="Google" id="ProtNLM"/>
    </source>
</evidence>
<evidence type="ECO:0000313" key="3">
    <source>
        <dbReference type="Proteomes" id="UP000029443"/>
    </source>
</evidence>
<reference evidence="2 3" key="1">
    <citation type="submission" date="2012-09" db="EMBL/GenBank/DDBJ databases">
        <title>Genome Sequence of alkane-degrading Bacterium Alcanivorax jadensis T9.</title>
        <authorList>
            <person name="Lai Q."/>
            <person name="Shao Z."/>
        </authorList>
    </citation>
    <scope>NUCLEOTIDE SEQUENCE [LARGE SCALE GENOMIC DNA]</scope>
    <source>
        <strain evidence="2 3">T9</strain>
    </source>
</reference>
<evidence type="ECO:0000256" key="1">
    <source>
        <dbReference type="SAM" id="Coils"/>
    </source>
</evidence>
<dbReference type="EMBL" id="ARXU01000004">
    <property type="protein sequence ID" value="KGD61516.1"/>
    <property type="molecule type" value="Genomic_DNA"/>
</dbReference>
<gene>
    <name evidence="2" type="ORF">T9A_01465</name>
</gene>
<organism evidence="2 3">
    <name type="scientific">Alcanivorax jadensis T9</name>
    <dbReference type="NCBI Taxonomy" id="1177181"/>
    <lineage>
        <taxon>Bacteria</taxon>
        <taxon>Pseudomonadati</taxon>
        <taxon>Pseudomonadota</taxon>
        <taxon>Gammaproteobacteria</taxon>
        <taxon>Oceanospirillales</taxon>
        <taxon>Alcanivoracaceae</taxon>
        <taxon>Alcanivorax</taxon>
    </lineage>
</organism>
<proteinExistence type="predicted"/>
<evidence type="ECO:0000313" key="2">
    <source>
        <dbReference type="EMBL" id="KGD61516.1"/>
    </source>
</evidence>
<sequence>MQREKKETLKARYLPLSKVSVPVMRRMYEIYSGYYENISLDVFCRDMVEKSGVILVEEKPTKRVVGFSTLKTLDMTVAGRQVKGVFSGDTIIEEKYWGSRALQITFFFRMIREKLRHPFRPLFWLLISKGYKTYLLMANNFHNYYPHPEGKSDDLAPFVDSYCERLFADYYCEDKKLLDFGEGYTHLKSNVAKITEEMRQENEKIQFFEIRNPTWNRGTELPCIGEINLSLLVSYPFSLWRKQRRKTKTQVAAVACE</sequence>
<comment type="caution">
    <text evidence="2">The sequence shown here is derived from an EMBL/GenBank/DDBJ whole genome shotgun (WGS) entry which is preliminary data.</text>
</comment>
<dbReference type="Proteomes" id="UP000029443">
    <property type="component" value="Unassembled WGS sequence"/>
</dbReference>
<protein>
    <recommendedName>
        <fullName evidence="4">GNAT family N-acetyltransferase</fullName>
    </recommendedName>
</protein>
<dbReference type="RefSeq" id="WP_035246498.1">
    <property type="nucleotide sequence ID" value="NZ_ARXU01000004.1"/>
</dbReference>